<dbReference type="AlphaFoldDB" id="A0A6C0GKK9"/>
<dbReference type="PROSITE" id="PS51257">
    <property type="entry name" value="PROKAR_LIPOPROTEIN"/>
    <property type="match status" value="1"/>
</dbReference>
<dbReference type="SUPFAM" id="SSF69318">
    <property type="entry name" value="Integrin alpha N-terminal domain"/>
    <property type="match status" value="3"/>
</dbReference>
<dbReference type="InterPro" id="IPR027039">
    <property type="entry name" value="Crtac1"/>
</dbReference>
<feature type="compositionally biased region" description="Polar residues" evidence="2">
    <location>
        <begin position="862"/>
        <end position="883"/>
    </location>
</feature>
<evidence type="ECO:0000313" key="4">
    <source>
        <dbReference type="EMBL" id="QHT68170.1"/>
    </source>
</evidence>
<dbReference type="Pfam" id="PF13517">
    <property type="entry name" value="FG-GAP_3"/>
    <property type="match status" value="4"/>
</dbReference>
<dbReference type="PANTHER" id="PTHR16026">
    <property type="entry name" value="CARTILAGE ACIDIC PROTEIN 1"/>
    <property type="match status" value="1"/>
</dbReference>
<dbReference type="InterPro" id="IPR011519">
    <property type="entry name" value="UnbV_ASPIC"/>
</dbReference>
<keyword evidence="1" id="KW-0732">Signal</keyword>
<dbReference type="RefSeq" id="WP_162444188.1">
    <property type="nucleotide sequence ID" value="NZ_CP048222.1"/>
</dbReference>
<sequence length="1204" mass="134699">MYFRLFKLYLHLIFICYCFFSGCTQETEQKQVLFELLPSSYTGIQFKNNIVESDSLSILTFEYIYNGGGVAIGDINNDNLPDIYFTGNQQSGKLYLNKGDMKFEDITQKAGVQTKLWSEGVAMVDINNDHLLDIYISTSSRNNAFPAHNLLFINKGNLTFTEESAAYGLADTGYNTQAAFFDYDHDHDLDVYLLSNAIEGFNRNITRPKKTKGEGKSTDKLYRNNGNGTFTNVSAEAGILIEGYGLGIATGDLNKDGWTDVYTSNDFLSNDLIWINNGKGSFTNKISTMLKHQSYNGMGVDIADFNNDALPDIIGLDMLPETNKRQKLMFGSMNYDRFRLNLDMGYEPQYVRNTLQLNNGNNTFSEIGQLAGVHNTDWSWNALFADYDNDGWKDLLITNGYGKDITDQDYTVYSRAVSQFGTEQSIKMQLVEGLEQISEVKLPNYLYKNNGNLTFSDKSADWGMVHASISNGAAYSDLDNDGDLDLVVNNLNEEAFIYRNASEKLIKNNFLKIKLLGDSLNAYGIGAKILLKHQGKKQYYEHYLSRGYKSSMDPIIHFGMGNIHTVDSIEITWPDGKYELITNVPCNQRITLEYKNAGTEQETITVSNTLFQEVSAKTGIQYKHQEKDFVDFSRQPLIPFKHSQNGPGLAVADIDGNGLEDFYVGGASGQPGTLFYQQPDGKFKSRILQQQTKYEEEMGVLFFDADGDTDQDLYVVSGGSEFPQQSRYYQDQLYINDGKGNFSKDSLALPDNTTSGSCVIAADYDKDGDLDLFVGGRVSPARYPLVPRSYVLENNQGKFTDVTDKICSQLKEVGMVTSALWTDFDNDSQIDLVIAGEWMPVSFFKNVQGKLVLWNADEGKVSPQSTVDSPQKNSSSENKSLNHPITHSLSASSGWWNSIAAGDFDNDGDTDYVLGNLGLNSKFKATMQEPVSMYAKDFDSNGSLDPVLSYYIQGKNYPAHPRDDMIDQIIPMRGRFPRYADYASATIDQVFTSEELQGTYVLKAYQLQSSYAENLGNGKFRLKPLPMEAQFAPVFGILPGDFNGDGNLDLLLSGNSYASEILTGWYDASIGLYMEGDGKGNFKPVHVNKSGFMIEKDAKALVQLYTSKNQPLLIASNNNDSLRVFSMSEVSLKQIIPVKSNEIYADLLLQNGKKQRQELYYGAGYLAQSSRQLWVSKHVKQVKIVNISGESRILIPFQENLANR</sequence>
<keyword evidence="5" id="KW-1185">Reference proteome</keyword>
<dbReference type="EMBL" id="CP048222">
    <property type="protein sequence ID" value="QHT68170.1"/>
    <property type="molecule type" value="Genomic_DNA"/>
</dbReference>
<dbReference type="KEGG" id="rhoz:GXP67_16740"/>
<feature type="region of interest" description="Disordered" evidence="2">
    <location>
        <begin position="860"/>
        <end position="883"/>
    </location>
</feature>
<dbReference type="Gene3D" id="2.130.10.130">
    <property type="entry name" value="Integrin alpha, N-terminal"/>
    <property type="match status" value="4"/>
</dbReference>
<reference evidence="4 5" key="1">
    <citation type="submission" date="2020-01" db="EMBL/GenBank/DDBJ databases">
        <authorList>
            <person name="Kim M.K."/>
        </authorList>
    </citation>
    <scope>NUCLEOTIDE SEQUENCE [LARGE SCALE GENOMIC DNA]</scope>
    <source>
        <strain evidence="4 5">172606-1</strain>
    </source>
</reference>
<dbReference type="Proteomes" id="UP000480178">
    <property type="component" value="Chromosome"/>
</dbReference>
<evidence type="ECO:0000313" key="5">
    <source>
        <dbReference type="Proteomes" id="UP000480178"/>
    </source>
</evidence>
<proteinExistence type="predicted"/>
<dbReference type="PANTHER" id="PTHR16026:SF0">
    <property type="entry name" value="CARTILAGE ACIDIC PROTEIN 1"/>
    <property type="match status" value="1"/>
</dbReference>
<protein>
    <submittedName>
        <fullName evidence="4">VCBS repeat-containing protein</fullName>
    </submittedName>
</protein>
<gene>
    <name evidence="4" type="ORF">GXP67_16740</name>
</gene>
<dbReference type="InterPro" id="IPR013517">
    <property type="entry name" value="FG-GAP"/>
</dbReference>
<organism evidence="4 5">
    <name type="scientific">Rhodocytophaga rosea</name>
    <dbReference type="NCBI Taxonomy" id="2704465"/>
    <lineage>
        <taxon>Bacteria</taxon>
        <taxon>Pseudomonadati</taxon>
        <taxon>Bacteroidota</taxon>
        <taxon>Cytophagia</taxon>
        <taxon>Cytophagales</taxon>
        <taxon>Rhodocytophagaceae</taxon>
        <taxon>Rhodocytophaga</taxon>
    </lineage>
</organism>
<evidence type="ECO:0000256" key="1">
    <source>
        <dbReference type="ARBA" id="ARBA00022729"/>
    </source>
</evidence>
<evidence type="ECO:0000259" key="3">
    <source>
        <dbReference type="Pfam" id="PF07593"/>
    </source>
</evidence>
<feature type="domain" description="ASPIC/UnbV" evidence="3">
    <location>
        <begin position="524"/>
        <end position="591"/>
    </location>
</feature>
<dbReference type="Pfam" id="PF07593">
    <property type="entry name" value="UnbV_ASPIC"/>
    <property type="match status" value="1"/>
</dbReference>
<accession>A0A6C0GKK9</accession>
<evidence type="ECO:0000256" key="2">
    <source>
        <dbReference type="SAM" id="MobiDB-lite"/>
    </source>
</evidence>
<dbReference type="InterPro" id="IPR028994">
    <property type="entry name" value="Integrin_alpha_N"/>
</dbReference>
<name>A0A6C0GKK9_9BACT</name>